<feature type="transmembrane region" description="Helical" evidence="7">
    <location>
        <begin position="179"/>
        <end position="199"/>
    </location>
</feature>
<dbReference type="RefSeq" id="WP_115456936.1">
    <property type="nucleotide sequence ID" value="NZ_QRAP01000001.1"/>
</dbReference>
<evidence type="ECO:0000256" key="3">
    <source>
        <dbReference type="ARBA" id="ARBA00022475"/>
    </source>
</evidence>
<dbReference type="PANTHER" id="PTHR32322:SF2">
    <property type="entry name" value="EAMA DOMAIN-CONTAINING PROTEIN"/>
    <property type="match status" value="1"/>
</dbReference>
<keyword evidence="4 7" id="KW-0812">Transmembrane</keyword>
<feature type="transmembrane region" description="Helical" evidence="7">
    <location>
        <begin position="267"/>
        <end position="286"/>
    </location>
</feature>
<dbReference type="Pfam" id="PF00892">
    <property type="entry name" value="EamA"/>
    <property type="match status" value="2"/>
</dbReference>
<accession>A0A370R500</accession>
<evidence type="ECO:0000259" key="8">
    <source>
        <dbReference type="Pfam" id="PF00892"/>
    </source>
</evidence>
<dbReference type="AlphaFoldDB" id="A0A370R500"/>
<feature type="transmembrane region" description="Helical" evidence="7">
    <location>
        <begin position="211"/>
        <end position="231"/>
    </location>
</feature>
<evidence type="ECO:0000313" key="9">
    <source>
        <dbReference type="EMBL" id="RDK97195.1"/>
    </source>
</evidence>
<evidence type="ECO:0000256" key="5">
    <source>
        <dbReference type="ARBA" id="ARBA00022989"/>
    </source>
</evidence>
<sequence length="302" mass="32674">MNALLYLSVVVIWGTTWLAIAMQQGVVAVPVSVFYRFLIAGGVMMTLLLLTGRLRRLTPRDHLFCLLQGGCVFGLNFLCFYQAAAYISTGLESVIFSMAVLFNALNGMVFFRQKPGANLLPAGILGMTGIVALFWHDLTAARISPELLTGIGLSALGTYCFSLGNMISARHQKRGLDVLSTNAYAMCYGAVLMGGVALWRQETFTLIGSAQYVGSLLYLAIFGSVIAFTAYFSLVGRIGAGQAAYSTLLFPLVALALSTVYEGYEWRINAVIGLMLILTGNLVMFARPGEMKKAGLKRILGR</sequence>
<feature type="transmembrane region" description="Helical" evidence="7">
    <location>
        <begin position="118"/>
        <end position="135"/>
    </location>
</feature>
<dbReference type="SUPFAM" id="SSF103481">
    <property type="entry name" value="Multidrug resistance efflux transporter EmrE"/>
    <property type="match status" value="2"/>
</dbReference>
<reference evidence="9 10" key="1">
    <citation type="submission" date="2018-07" db="EMBL/GenBank/DDBJ databases">
        <title>Genomic Encyclopedia of Type Strains, Phase IV (KMG-IV): sequencing the most valuable type-strain genomes for metagenomic binning, comparative biology and taxonomic classification.</title>
        <authorList>
            <person name="Goeker M."/>
        </authorList>
    </citation>
    <scope>NUCLEOTIDE SEQUENCE [LARGE SCALE GENOMIC DNA]</scope>
    <source>
        <strain evidence="9 10">DSM 103736</strain>
    </source>
</reference>
<evidence type="ECO:0000256" key="4">
    <source>
        <dbReference type="ARBA" id="ARBA00022692"/>
    </source>
</evidence>
<evidence type="ECO:0000313" key="10">
    <source>
        <dbReference type="Proteomes" id="UP000254848"/>
    </source>
</evidence>
<evidence type="ECO:0000256" key="2">
    <source>
        <dbReference type="ARBA" id="ARBA00007362"/>
    </source>
</evidence>
<comment type="similarity">
    <text evidence="2">Belongs to the EamA transporter family.</text>
</comment>
<evidence type="ECO:0000256" key="1">
    <source>
        <dbReference type="ARBA" id="ARBA00004651"/>
    </source>
</evidence>
<dbReference type="OrthoDB" id="2352272at2"/>
<keyword evidence="10" id="KW-1185">Reference proteome</keyword>
<dbReference type="InterPro" id="IPR050638">
    <property type="entry name" value="AA-Vitamin_Transporters"/>
</dbReference>
<dbReference type="Proteomes" id="UP000254848">
    <property type="component" value="Unassembled WGS sequence"/>
</dbReference>
<dbReference type="PANTHER" id="PTHR32322">
    <property type="entry name" value="INNER MEMBRANE TRANSPORTER"/>
    <property type="match status" value="1"/>
</dbReference>
<feature type="transmembrane region" description="Helical" evidence="7">
    <location>
        <begin position="243"/>
        <end position="261"/>
    </location>
</feature>
<evidence type="ECO:0000256" key="7">
    <source>
        <dbReference type="SAM" id="Phobius"/>
    </source>
</evidence>
<proteinExistence type="inferred from homology"/>
<feature type="domain" description="EamA" evidence="8">
    <location>
        <begin position="4"/>
        <end position="134"/>
    </location>
</feature>
<feature type="transmembrane region" description="Helical" evidence="7">
    <location>
        <begin position="147"/>
        <end position="167"/>
    </location>
</feature>
<dbReference type="InterPro" id="IPR000620">
    <property type="entry name" value="EamA_dom"/>
</dbReference>
<comment type="caution">
    <text evidence="9">The sequence shown here is derived from an EMBL/GenBank/DDBJ whole genome shotgun (WGS) entry which is preliminary data.</text>
</comment>
<gene>
    <name evidence="9" type="ORF">C8D90_101640</name>
</gene>
<comment type="subcellular location">
    <subcellularLocation>
        <location evidence="1">Cell membrane</location>
        <topology evidence="1">Multi-pass membrane protein</topology>
    </subcellularLocation>
</comment>
<dbReference type="InterPro" id="IPR037185">
    <property type="entry name" value="EmrE-like"/>
</dbReference>
<feature type="transmembrane region" description="Helical" evidence="7">
    <location>
        <begin position="93"/>
        <end position="111"/>
    </location>
</feature>
<dbReference type="GO" id="GO:0016020">
    <property type="term" value="C:membrane"/>
    <property type="evidence" value="ECO:0007669"/>
    <property type="project" value="UniProtKB-SubCell"/>
</dbReference>
<name>A0A370R500_9GAMM</name>
<protein>
    <submittedName>
        <fullName evidence="9">Drug/metabolite transporter (DMT)-like permease</fullName>
    </submittedName>
</protein>
<organism evidence="9 10">
    <name type="scientific">Enterobacillus tribolii</name>
    <dbReference type="NCBI Taxonomy" id="1487935"/>
    <lineage>
        <taxon>Bacteria</taxon>
        <taxon>Pseudomonadati</taxon>
        <taxon>Pseudomonadota</taxon>
        <taxon>Gammaproteobacteria</taxon>
        <taxon>Enterobacterales</taxon>
        <taxon>Hafniaceae</taxon>
        <taxon>Enterobacillus</taxon>
    </lineage>
</organism>
<feature type="transmembrane region" description="Helical" evidence="7">
    <location>
        <begin position="33"/>
        <end position="51"/>
    </location>
</feature>
<keyword evidence="3" id="KW-1003">Cell membrane</keyword>
<keyword evidence="6 7" id="KW-0472">Membrane</keyword>
<feature type="transmembrane region" description="Helical" evidence="7">
    <location>
        <begin position="63"/>
        <end position="87"/>
    </location>
</feature>
<keyword evidence="5 7" id="KW-1133">Transmembrane helix</keyword>
<feature type="domain" description="EamA" evidence="8">
    <location>
        <begin position="149"/>
        <end position="285"/>
    </location>
</feature>
<dbReference type="EMBL" id="QRAP01000001">
    <property type="protein sequence ID" value="RDK97195.1"/>
    <property type="molecule type" value="Genomic_DNA"/>
</dbReference>
<evidence type="ECO:0000256" key="6">
    <source>
        <dbReference type="ARBA" id="ARBA00023136"/>
    </source>
</evidence>